<dbReference type="PRINTS" id="PR00655">
    <property type="entry name" value="AUXINBINDNGP"/>
</dbReference>
<evidence type="ECO:0000256" key="7">
    <source>
        <dbReference type="ARBA" id="ARBA00023170"/>
    </source>
</evidence>
<proteinExistence type="predicted"/>
<evidence type="ECO:0000256" key="6">
    <source>
        <dbReference type="ARBA" id="ARBA00023157"/>
    </source>
</evidence>
<dbReference type="Pfam" id="PF02041">
    <property type="entry name" value="Auxin_BP"/>
    <property type="match status" value="1"/>
</dbReference>
<dbReference type="InterPro" id="IPR014710">
    <property type="entry name" value="RmlC-like_jellyroll"/>
</dbReference>
<evidence type="ECO:0000256" key="9">
    <source>
        <dbReference type="ARBA" id="ARBA00023294"/>
    </source>
</evidence>
<dbReference type="InterPro" id="IPR000526">
    <property type="entry name" value="Auxin-bd"/>
</dbReference>
<dbReference type="FunFam" id="2.60.120.10:FF:000080">
    <property type="entry name" value="Auxin-binding protein 1"/>
    <property type="match status" value="1"/>
</dbReference>
<evidence type="ECO:0000313" key="15">
    <source>
        <dbReference type="Proteomes" id="UP001168098"/>
    </source>
</evidence>
<keyword evidence="13" id="KW-1133">Transmembrane helix</keyword>
<dbReference type="Gene3D" id="2.60.120.10">
    <property type="entry name" value="Jelly Rolls"/>
    <property type="match status" value="1"/>
</dbReference>
<keyword evidence="2 11" id="KW-0479">Metal-binding</keyword>
<keyword evidence="5 11" id="KW-0862">Zinc</keyword>
<feature type="binding site" evidence="11">
    <location>
        <position position="177"/>
    </location>
    <ligand>
        <name>Zn(2+)</name>
        <dbReference type="ChEBI" id="CHEBI:29105"/>
    </ligand>
</feature>
<organism evidence="14 15">
    <name type="scientific">Vitis rotundifolia</name>
    <name type="common">Muscadine grape</name>
    <dbReference type="NCBI Taxonomy" id="103349"/>
    <lineage>
        <taxon>Eukaryota</taxon>
        <taxon>Viridiplantae</taxon>
        <taxon>Streptophyta</taxon>
        <taxon>Embryophyta</taxon>
        <taxon>Tracheophyta</taxon>
        <taxon>Spermatophyta</taxon>
        <taxon>Magnoliopsida</taxon>
        <taxon>eudicotyledons</taxon>
        <taxon>Gunneridae</taxon>
        <taxon>Pentapetalae</taxon>
        <taxon>rosids</taxon>
        <taxon>Vitales</taxon>
        <taxon>Vitaceae</taxon>
        <taxon>Viteae</taxon>
        <taxon>Vitis</taxon>
    </lineage>
</organism>
<dbReference type="GO" id="GO:0032877">
    <property type="term" value="P:positive regulation of DNA endoreduplication"/>
    <property type="evidence" value="ECO:0007669"/>
    <property type="project" value="TreeGrafter"/>
</dbReference>
<keyword evidence="13" id="KW-0472">Membrane</keyword>
<keyword evidence="15" id="KW-1185">Reference proteome</keyword>
<feature type="transmembrane region" description="Helical" evidence="13">
    <location>
        <begin position="92"/>
        <end position="110"/>
    </location>
</feature>
<gene>
    <name evidence="14" type="ORF">PVL29_008508</name>
</gene>
<evidence type="ECO:0000256" key="11">
    <source>
        <dbReference type="PIRSR" id="PIRSR600526-2"/>
    </source>
</evidence>
<feature type="binding site" evidence="11">
    <location>
        <position position="173"/>
    </location>
    <ligand>
        <name>Zn(2+)</name>
        <dbReference type="ChEBI" id="CHEBI:29105"/>
    </ligand>
</feature>
<keyword evidence="7" id="KW-0675">Receptor</keyword>
<evidence type="ECO:0000313" key="14">
    <source>
        <dbReference type="EMBL" id="KAJ9696312.1"/>
    </source>
</evidence>
<keyword evidence="9" id="KW-0927">Auxin signaling pathway</keyword>
<dbReference type="InterPro" id="IPR011051">
    <property type="entry name" value="RmlC_Cupin_sf"/>
</dbReference>
<keyword evidence="3" id="KW-0732">Signal</keyword>
<dbReference type="GO" id="GO:0046872">
    <property type="term" value="F:metal ion binding"/>
    <property type="evidence" value="ECO:0007669"/>
    <property type="project" value="UniProtKB-KW"/>
</dbReference>
<evidence type="ECO:0000256" key="8">
    <source>
        <dbReference type="ARBA" id="ARBA00023180"/>
    </source>
</evidence>
<feature type="binding site" evidence="11">
    <location>
        <position position="221"/>
    </location>
    <ligand>
        <name>Zn(2+)</name>
        <dbReference type="ChEBI" id="CHEBI:29105"/>
    </ligand>
</feature>
<dbReference type="GO" id="GO:0005788">
    <property type="term" value="C:endoplasmic reticulum lumen"/>
    <property type="evidence" value="ECO:0007669"/>
    <property type="project" value="UniProtKB-SubCell"/>
</dbReference>
<dbReference type="GO" id="GO:0045793">
    <property type="term" value="P:positive regulation of cell size"/>
    <property type="evidence" value="ECO:0007669"/>
    <property type="project" value="TreeGrafter"/>
</dbReference>
<accession>A0AA38ZWX1</accession>
<protein>
    <recommendedName>
        <fullName evidence="16">Auxin-binding protein 1</fullName>
    </recommendedName>
</protein>
<comment type="subcellular location">
    <subcellularLocation>
        <location evidence="1">Endoplasmic reticulum lumen</location>
    </subcellularLocation>
</comment>
<dbReference type="GO" id="GO:0009826">
    <property type="term" value="P:unidimensional cell growth"/>
    <property type="evidence" value="ECO:0007669"/>
    <property type="project" value="TreeGrafter"/>
</dbReference>
<dbReference type="AlphaFoldDB" id="A0AA38ZWX1"/>
<reference evidence="14 15" key="1">
    <citation type="journal article" date="2023" name="BMC Biotechnol.">
        <title>Vitis rotundifolia cv Carlos genome sequencing.</title>
        <authorList>
            <person name="Huff M."/>
            <person name="Hulse-Kemp A."/>
            <person name="Scheffler B."/>
            <person name="Youngblood R."/>
            <person name="Simpson S."/>
            <person name="Babiker E."/>
            <person name="Staton M."/>
        </authorList>
    </citation>
    <scope>NUCLEOTIDE SEQUENCE [LARGE SCALE GENOMIC DNA]</scope>
    <source>
        <tissue evidence="14">Leaf</tissue>
    </source>
</reference>
<feature type="glycosylation site" description="N-linked (GlcNAc...) asparagine" evidence="10">
    <location>
        <position position="210"/>
    </location>
</feature>
<evidence type="ECO:0000256" key="1">
    <source>
        <dbReference type="ARBA" id="ARBA00004319"/>
    </source>
</evidence>
<dbReference type="GO" id="GO:0009734">
    <property type="term" value="P:auxin-activated signaling pathway"/>
    <property type="evidence" value="ECO:0007669"/>
    <property type="project" value="UniProtKB-KW"/>
</dbReference>
<sequence length="286" mass="32383">MKNKNPIEKFQTFYFLCFFLHFPRHQTEKKEKNTNPFVGFTGGESDSRTGDDARASAVSEGKTAAGRDASTFPTNDWVGKPEKRRENIAEKMVGISIIFFILSILLSATAEASQCSAIGLPLVRKINELPQDNYGREGLSHITVAGSLMHGMKEVEVWLQTFSPGSHTPIHRHSCEEVFVVLKGSGTLYLASSSHEKHPGKPQEYPIVSNSTFHIPVNDVHQVWNTNENEDLQMLVIISRPPVKVFIYKDWHMPHTAAKLKFPYYWDDFQSTAFAFCCYPCEPFIH</sequence>
<keyword evidence="13" id="KW-0812">Transmembrane</keyword>
<comment type="caution">
    <text evidence="14">The sequence shown here is derived from an EMBL/GenBank/DDBJ whole genome shotgun (WGS) entry which is preliminary data.</text>
</comment>
<dbReference type="GO" id="GO:0000911">
    <property type="term" value="P:cytokinesis by cell plate formation"/>
    <property type="evidence" value="ECO:0007669"/>
    <property type="project" value="TreeGrafter"/>
</dbReference>
<evidence type="ECO:0000256" key="5">
    <source>
        <dbReference type="ARBA" id="ARBA00022833"/>
    </source>
</evidence>
<dbReference type="GO" id="GO:0051781">
    <property type="term" value="P:positive regulation of cell division"/>
    <property type="evidence" value="ECO:0007669"/>
    <property type="project" value="TreeGrafter"/>
</dbReference>
<keyword evidence="4" id="KW-0256">Endoplasmic reticulum</keyword>
<evidence type="ECO:0000256" key="12">
    <source>
        <dbReference type="SAM" id="MobiDB-lite"/>
    </source>
</evidence>
<dbReference type="Proteomes" id="UP001168098">
    <property type="component" value="Unassembled WGS sequence"/>
</dbReference>
<dbReference type="SUPFAM" id="SSF51182">
    <property type="entry name" value="RmlC-like cupins"/>
    <property type="match status" value="1"/>
</dbReference>
<dbReference type="GO" id="GO:0010011">
    <property type="term" value="F:auxin binding"/>
    <property type="evidence" value="ECO:0007669"/>
    <property type="project" value="InterPro"/>
</dbReference>
<keyword evidence="8" id="KW-0325">Glycoprotein</keyword>
<feature type="region of interest" description="Disordered" evidence="12">
    <location>
        <begin position="33"/>
        <end position="78"/>
    </location>
</feature>
<feature type="compositionally biased region" description="Basic and acidic residues" evidence="12">
    <location>
        <begin position="45"/>
        <end position="54"/>
    </location>
</feature>
<evidence type="ECO:0000256" key="13">
    <source>
        <dbReference type="SAM" id="Phobius"/>
    </source>
</evidence>
<keyword evidence="6" id="KW-1015">Disulfide bond</keyword>
<dbReference type="PANTHER" id="PTHR37236">
    <property type="entry name" value="AUXIN-BINDING PROTEIN 1"/>
    <property type="match status" value="1"/>
</dbReference>
<dbReference type="CDD" id="cd02220">
    <property type="entry name" value="cupin_ABP1"/>
    <property type="match status" value="1"/>
</dbReference>
<name>A0AA38ZWX1_VITRO</name>
<evidence type="ECO:0000256" key="3">
    <source>
        <dbReference type="ARBA" id="ARBA00022729"/>
    </source>
</evidence>
<evidence type="ECO:0000256" key="4">
    <source>
        <dbReference type="ARBA" id="ARBA00022824"/>
    </source>
</evidence>
<evidence type="ECO:0008006" key="16">
    <source>
        <dbReference type="Google" id="ProtNLM"/>
    </source>
</evidence>
<dbReference type="EMBL" id="JARBHA010000007">
    <property type="protein sequence ID" value="KAJ9696312.1"/>
    <property type="molecule type" value="Genomic_DNA"/>
</dbReference>
<feature type="binding site" evidence="11">
    <location>
        <position position="171"/>
    </location>
    <ligand>
        <name>Zn(2+)</name>
        <dbReference type="ChEBI" id="CHEBI:29105"/>
    </ligand>
</feature>
<evidence type="ECO:0000256" key="2">
    <source>
        <dbReference type="ARBA" id="ARBA00022723"/>
    </source>
</evidence>
<evidence type="ECO:0000256" key="10">
    <source>
        <dbReference type="PIRSR" id="PIRSR600526-1"/>
    </source>
</evidence>
<dbReference type="PANTHER" id="PTHR37236:SF1">
    <property type="entry name" value="AUXIN-BINDING PROTEIN 1"/>
    <property type="match status" value="1"/>
</dbReference>